<gene>
    <name evidence="2" type="ORF">J2851_003917</name>
</gene>
<dbReference type="PANTHER" id="PTHR44809">
    <property type="match status" value="1"/>
</dbReference>
<dbReference type="RefSeq" id="WP_209768130.1">
    <property type="nucleotide sequence ID" value="NZ_JAGINP010000014.1"/>
</dbReference>
<feature type="repeat" description="TPR" evidence="1">
    <location>
        <begin position="191"/>
        <end position="224"/>
    </location>
</feature>
<evidence type="ECO:0000313" key="2">
    <source>
        <dbReference type="EMBL" id="MBP2294131.1"/>
    </source>
</evidence>
<dbReference type="Pfam" id="PF13432">
    <property type="entry name" value="TPR_16"/>
    <property type="match status" value="3"/>
</dbReference>
<keyword evidence="3" id="KW-1185">Reference proteome</keyword>
<dbReference type="Gene3D" id="1.25.40.10">
    <property type="entry name" value="Tetratricopeptide repeat domain"/>
    <property type="match status" value="3"/>
</dbReference>
<dbReference type="InterPro" id="IPR019734">
    <property type="entry name" value="TPR_rpt"/>
</dbReference>
<evidence type="ECO:0000313" key="3">
    <source>
        <dbReference type="Proteomes" id="UP000781958"/>
    </source>
</evidence>
<dbReference type="SUPFAM" id="SSF48452">
    <property type="entry name" value="TPR-like"/>
    <property type="match status" value="1"/>
</dbReference>
<organism evidence="2 3">
    <name type="scientific">Azospirillum rugosum</name>
    <dbReference type="NCBI Taxonomy" id="416170"/>
    <lineage>
        <taxon>Bacteria</taxon>
        <taxon>Pseudomonadati</taxon>
        <taxon>Pseudomonadota</taxon>
        <taxon>Alphaproteobacteria</taxon>
        <taxon>Rhodospirillales</taxon>
        <taxon>Azospirillaceae</taxon>
        <taxon>Azospirillum</taxon>
    </lineage>
</organism>
<dbReference type="PANTHER" id="PTHR44809:SF1">
    <property type="entry name" value="PROTEIN O-MANNOSYL-TRANSFERASE TMTC1"/>
    <property type="match status" value="1"/>
</dbReference>
<dbReference type="SMART" id="SM00028">
    <property type="entry name" value="TPR"/>
    <property type="match status" value="7"/>
</dbReference>
<keyword evidence="1" id="KW-0802">TPR repeat</keyword>
<dbReference type="InterPro" id="IPR011990">
    <property type="entry name" value="TPR-like_helical_dom_sf"/>
</dbReference>
<proteinExistence type="predicted"/>
<name>A0ABS4SNI8_9PROT</name>
<dbReference type="SUPFAM" id="SSF53756">
    <property type="entry name" value="UDP-Glycosyltransferase/glycogen phosphorylase"/>
    <property type="match status" value="1"/>
</dbReference>
<comment type="caution">
    <text evidence="2">The sequence shown here is derived from an EMBL/GenBank/DDBJ whole genome shotgun (WGS) entry which is preliminary data.</text>
</comment>
<dbReference type="PROSITE" id="PS50005">
    <property type="entry name" value="TPR"/>
    <property type="match status" value="3"/>
</dbReference>
<feature type="repeat" description="TPR" evidence="1">
    <location>
        <begin position="37"/>
        <end position="70"/>
    </location>
</feature>
<evidence type="ECO:0000256" key="1">
    <source>
        <dbReference type="PROSITE-ProRule" id="PRU00339"/>
    </source>
</evidence>
<dbReference type="Proteomes" id="UP000781958">
    <property type="component" value="Unassembled WGS sequence"/>
</dbReference>
<dbReference type="EMBL" id="JAGINP010000014">
    <property type="protein sequence ID" value="MBP2294131.1"/>
    <property type="molecule type" value="Genomic_DNA"/>
</dbReference>
<feature type="repeat" description="TPR" evidence="1">
    <location>
        <begin position="225"/>
        <end position="258"/>
    </location>
</feature>
<reference evidence="2 3" key="1">
    <citation type="submission" date="2021-03" db="EMBL/GenBank/DDBJ databases">
        <title>Genomic Encyclopedia of Type Strains, Phase III (KMG-III): the genomes of soil and plant-associated and newly described type strains.</title>
        <authorList>
            <person name="Whitman W."/>
        </authorList>
    </citation>
    <scope>NUCLEOTIDE SEQUENCE [LARGE SCALE GENOMIC DNA]</scope>
    <source>
        <strain evidence="2 3">IMMIB AFH-6</strain>
    </source>
</reference>
<sequence>MSATLLLSDAVRLHQSGQLAAAAEAYAGILADAPLHPDALHLLGVVRAQGGRVQEAVSLIAQAVAINPASAVYRGNLVKAARGDGAAVGSGLLRAGDALFDAGRPDLAARCYRAAVAARPDDALAWGNLGAALRDADRSAEALVPMGRAAVLAPNDERIMAGLGGLYLALRDGPAAEAVFRALLARDPGHAPARVALADSVKTDGRFAEAAGLYRKALAVDPADAGGWFNLGVTLGDLGRHEDSVAPYHRAARLSPDRVDARFNLAHALLITGRYREGWPAFEARFERDVHIPDRGRPWWRGEPLQGRTILLYGEQGHGDALQFIRYAPMVARAGGRVVVECLPALLRLFSRVEGVAEVHPLGAAPDFDLICPLMSLPALFGTTLDSVPAAVPYLDGTAAGEERFAGLWPTGDGALADGTLTVGLVWAGDPHVTDPRWSHADMRRSIPLAGFAPLLDLPGLRLVSLQKGAAAAQAVEPPFAGRILDVMAEVADFADTAALVRRLDLVISVDTSVAHLAGALGVPLWVLSRFDGCWRWLDGREDSPWYPTARVFRQERIGDWRPVLDRVATELALL</sequence>
<dbReference type="InterPro" id="IPR052943">
    <property type="entry name" value="TMTC_O-mannosyl-trnsfr"/>
</dbReference>
<protein>
    <submittedName>
        <fullName evidence="2">Flp pilus assembly protein TadD</fullName>
    </submittedName>
</protein>
<accession>A0ABS4SNI8</accession>
<dbReference type="Gene3D" id="3.40.50.2000">
    <property type="entry name" value="Glycogen Phosphorylase B"/>
    <property type="match status" value="1"/>
</dbReference>